<dbReference type="InterPro" id="IPR040632">
    <property type="entry name" value="Sulfotransfer_4"/>
</dbReference>
<dbReference type="PANTHER" id="PTHR36978:SF3">
    <property type="entry name" value="P-LOOP CONTAINING NUCLEOSIDE TRIPHOSPHATE HYDROLASE PROTEIN"/>
    <property type="match status" value="1"/>
</dbReference>
<evidence type="ECO:0000313" key="2">
    <source>
        <dbReference type="EMBL" id="PMD38758.1"/>
    </source>
</evidence>
<dbReference type="Proteomes" id="UP000235786">
    <property type="component" value="Unassembled WGS sequence"/>
</dbReference>
<dbReference type="STRING" id="1149755.A0A2J6RJS5"/>
<gene>
    <name evidence="2" type="ORF">L207DRAFT_567125</name>
</gene>
<dbReference type="SUPFAM" id="SSF52540">
    <property type="entry name" value="P-loop containing nucleoside triphosphate hydrolases"/>
    <property type="match status" value="1"/>
</dbReference>
<keyword evidence="3" id="KW-1185">Reference proteome</keyword>
<reference evidence="2 3" key="1">
    <citation type="submission" date="2016-04" db="EMBL/GenBank/DDBJ databases">
        <title>A degradative enzymes factory behind the ericoid mycorrhizal symbiosis.</title>
        <authorList>
            <consortium name="DOE Joint Genome Institute"/>
            <person name="Martino E."/>
            <person name="Morin E."/>
            <person name="Grelet G."/>
            <person name="Kuo A."/>
            <person name="Kohler A."/>
            <person name="Daghino S."/>
            <person name="Barry K."/>
            <person name="Choi C."/>
            <person name="Cichocki N."/>
            <person name="Clum A."/>
            <person name="Copeland A."/>
            <person name="Hainaut M."/>
            <person name="Haridas S."/>
            <person name="Labutti K."/>
            <person name="Lindquist E."/>
            <person name="Lipzen A."/>
            <person name="Khouja H.-R."/>
            <person name="Murat C."/>
            <person name="Ohm R."/>
            <person name="Olson A."/>
            <person name="Spatafora J."/>
            <person name="Veneault-Fourrey C."/>
            <person name="Henrissat B."/>
            <person name="Grigoriev I."/>
            <person name="Martin F."/>
            <person name="Perotto S."/>
        </authorList>
    </citation>
    <scope>NUCLEOTIDE SEQUENCE [LARGE SCALE GENOMIC DNA]</scope>
    <source>
        <strain evidence="2 3">F</strain>
    </source>
</reference>
<dbReference type="OrthoDB" id="408152at2759"/>
<dbReference type="PANTHER" id="PTHR36978">
    <property type="entry name" value="P-LOOP CONTAINING NUCLEOTIDE TRIPHOSPHATE HYDROLASE"/>
    <property type="match status" value="1"/>
</dbReference>
<keyword evidence="1" id="KW-0472">Membrane</keyword>
<organism evidence="2 3">
    <name type="scientific">Hyaloscypha variabilis (strain UAMH 11265 / GT02V1 / F)</name>
    <name type="common">Meliniomyces variabilis</name>
    <dbReference type="NCBI Taxonomy" id="1149755"/>
    <lineage>
        <taxon>Eukaryota</taxon>
        <taxon>Fungi</taxon>
        <taxon>Dikarya</taxon>
        <taxon>Ascomycota</taxon>
        <taxon>Pezizomycotina</taxon>
        <taxon>Leotiomycetes</taxon>
        <taxon>Helotiales</taxon>
        <taxon>Hyaloscyphaceae</taxon>
        <taxon>Hyaloscypha</taxon>
        <taxon>Hyaloscypha variabilis</taxon>
    </lineage>
</organism>
<dbReference type="InterPro" id="IPR027417">
    <property type="entry name" value="P-loop_NTPase"/>
</dbReference>
<protein>
    <recommendedName>
        <fullName evidence="4">NAD dependent epimerase/dehydratase</fullName>
    </recommendedName>
</protein>
<name>A0A2J6RJS5_HYAVF</name>
<accession>A0A2J6RJS5</accession>
<evidence type="ECO:0008006" key="4">
    <source>
        <dbReference type="Google" id="ProtNLM"/>
    </source>
</evidence>
<dbReference type="Gene3D" id="3.40.50.300">
    <property type="entry name" value="P-loop containing nucleotide triphosphate hydrolases"/>
    <property type="match status" value="1"/>
</dbReference>
<evidence type="ECO:0000256" key="1">
    <source>
        <dbReference type="SAM" id="Phobius"/>
    </source>
</evidence>
<sequence>MASMLDSFKTGKVQKPTDLTRKIEVIGAGLGRTGTMSFSAALEKLLDGPVYHSGNMLISEEESTAKTWSQILDPDADPEFVKSSLKALLAGYISVTDTWGAALTPELLELYPDAVVICTLREPEAWWKSWFGIPINAVSPWQLKVLKFVLWPVPVLRYSPAAQENVWRRFPKHYGIPRGLPNSKDYIQYHIDWLKRIVPPERLHFFNVKDDWEPLCKILNVPVPDEQFPRINEKAAMKELDEAMMKVVYARWGMITGGVLVAVGGVLLSRKLI</sequence>
<dbReference type="AlphaFoldDB" id="A0A2J6RJS5"/>
<keyword evidence="1" id="KW-1133">Transmembrane helix</keyword>
<dbReference type="EMBL" id="KZ613947">
    <property type="protein sequence ID" value="PMD38758.1"/>
    <property type="molecule type" value="Genomic_DNA"/>
</dbReference>
<evidence type="ECO:0000313" key="3">
    <source>
        <dbReference type="Proteomes" id="UP000235786"/>
    </source>
</evidence>
<dbReference type="Pfam" id="PF17784">
    <property type="entry name" value="Sulfotransfer_4"/>
    <property type="match status" value="1"/>
</dbReference>
<feature type="transmembrane region" description="Helical" evidence="1">
    <location>
        <begin position="249"/>
        <end position="268"/>
    </location>
</feature>
<proteinExistence type="predicted"/>
<keyword evidence="1" id="KW-0812">Transmembrane</keyword>